<evidence type="ECO:0000256" key="1">
    <source>
        <dbReference type="SAM" id="MobiDB-lite"/>
    </source>
</evidence>
<proteinExistence type="predicted"/>
<dbReference type="AlphaFoldDB" id="A0A8S1LG62"/>
<gene>
    <name evidence="2" type="ORF">PPRIM_AZ9-3.1.T0390241</name>
</gene>
<evidence type="ECO:0000313" key="2">
    <source>
        <dbReference type="EMBL" id="CAD8066677.1"/>
    </source>
</evidence>
<reference evidence="2" key="1">
    <citation type="submission" date="2021-01" db="EMBL/GenBank/DDBJ databases">
        <authorList>
            <consortium name="Genoscope - CEA"/>
            <person name="William W."/>
        </authorList>
    </citation>
    <scope>NUCLEOTIDE SEQUENCE</scope>
</reference>
<accession>A0A8S1LG62</accession>
<dbReference type="EMBL" id="CAJJDM010000038">
    <property type="protein sequence ID" value="CAD8066677.1"/>
    <property type="molecule type" value="Genomic_DNA"/>
</dbReference>
<dbReference type="OMA" id="LVYQSCK"/>
<feature type="region of interest" description="Disordered" evidence="1">
    <location>
        <begin position="343"/>
        <end position="363"/>
    </location>
</feature>
<sequence>MSLLQKFTKLFKSKDEMLESLGILLKPKSQKDFDVACEYFGSLMKRYPAVVFNLLRSKENVENYQPKAEHLLNLLFVIHANISDDSVCGQLRGPPIYWLDKLMTENKESFILIERMICEASTSSFFPQQSPITQPSQFQGKNEQVKEKRRTRIEMNEQLKNPIQKTEAQLVSCQLKAKIFCIIYYSFLQKLSVNQLVYQSCKDLQYPFEEPEDVKLRYIWIYKIQNVMLMGLKLLECKNIKYKIYQDLVYQDLLRFQVFVRQEIEQLIDQYATIPNLDCLSLYEIFQEFQRARTILENYNDEIDLKLRVSTRQIEEFLSFSVRIKVLNQFAFKKSIKVPNRQQPNISIAQQSQSDRKQHHKAVSDINKENLEPLNYQDLQYEQTYERGVMEKKFYNQSTENSIDDIGENIQLDVVQYRPQHLKGLSTFQQY</sequence>
<organism evidence="2 3">
    <name type="scientific">Paramecium primaurelia</name>
    <dbReference type="NCBI Taxonomy" id="5886"/>
    <lineage>
        <taxon>Eukaryota</taxon>
        <taxon>Sar</taxon>
        <taxon>Alveolata</taxon>
        <taxon>Ciliophora</taxon>
        <taxon>Intramacronucleata</taxon>
        <taxon>Oligohymenophorea</taxon>
        <taxon>Peniculida</taxon>
        <taxon>Parameciidae</taxon>
        <taxon>Paramecium</taxon>
    </lineage>
</organism>
<name>A0A8S1LG62_PARPR</name>
<keyword evidence="3" id="KW-1185">Reference proteome</keyword>
<dbReference type="Proteomes" id="UP000688137">
    <property type="component" value="Unassembled WGS sequence"/>
</dbReference>
<protein>
    <submittedName>
        <fullName evidence="2">Uncharacterized protein</fullName>
    </submittedName>
</protein>
<feature type="compositionally biased region" description="Polar residues" evidence="1">
    <location>
        <begin position="343"/>
        <end position="353"/>
    </location>
</feature>
<comment type="caution">
    <text evidence="2">The sequence shown here is derived from an EMBL/GenBank/DDBJ whole genome shotgun (WGS) entry which is preliminary data.</text>
</comment>
<evidence type="ECO:0000313" key="3">
    <source>
        <dbReference type="Proteomes" id="UP000688137"/>
    </source>
</evidence>